<name>A0A0A9DYX7_ARUDO</name>
<protein>
    <submittedName>
        <fullName evidence="1">Uncharacterized protein</fullName>
    </submittedName>
</protein>
<reference evidence="1" key="1">
    <citation type="submission" date="2014-09" db="EMBL/GenBank/DDBJ databases">
        <authorList>
            <person name="Magalhaes I.L.F."/>
            <person name="Oliveira U."/>
            <person name="Santos F.R."/>
            <person name="Vidigal T.H.D.A."/>
            <person name="Brescovit A.D."/>
            <person name="Santos A.J."/>
        </authorList>
    </citation>
    <scope>NUCLEOTIDE SEQUENCE</scope>
    <source>
        <tissue evidence="1">Shoot tissue taken approximately 20 cm above the soil surface</tissue>
    </source>
</reference>
<organism evidence="1">
    <name type="scientific">Arundo donax</name>
    <name type="common">Giant reed</name>
    <name type="synonym">Donax arundinaceus</name>
    <dbReference type="NCBI Taxonomy" id="35708"/>
    <lineage>
        <taxon>Eukaryota</taxon>
        <taxon>Viridiplantae</taxon>
        <taxon>Streptophyta</taxon>
        <taxon>Embryophyta</taxon>
        <taxon>Tracheophyta</taxon>
        <taxon>Spermatophyta</taxon>
        <taxon>Magnoliopsida</taxon>
        <taxon>Liliopsida</taxon>
        <taxon>Poales</taxon>
        <taxon>Poaceae</taxon>
        <taxon>PACMAD clade</taxon>
        <taxon>Arundinoideae</taxon>
        <taxon>Arundineae</taxon>
        <taxon>Arundo</taxon>
    </lineage>
</organism>
<dbReference type="EMBL" id="GBRH01205982">
    <property type="protein sequence ID" value="JAD91913.1"/>
    <property type="molecule type" value="Transcribed_RNA"/>
</dbReference>
<proteinExistence type="predicted"/>
<reference evidence="1" key="2">
    <citation type="journal article" date="2015" name="Data Brief">
        <title>Shoot transcriptome of the giant reed, Arundo donax.</title>
        <authorList>
            <person name="Barrero R.A."/>
            <person name="Guerrero F.D."/>
            <person name="Moolhuijzen P."/>
            <person name="Goolsby J.A."/>
            <person name="Tidwell J."/>
            <person name="Bellgard S.E."/>
            <person name="Bellgard M.I."/>
        </authorList>
    </citation>
    <scope>NUCLEOTIDE SEQUENCE</scope>
    <source>
        <tissue evidence="1">Shoot tissue taken approximately 20 cm above the soil surface</tissue>
    </source>
</reference>
<accession>A0A0A9DYX7</accession>
<sequence length="9" mass="1159">MPWCHLPYL</sequence>
<evidence type="ECO:0000313" key="1">
    <source>
        <dbReference type="EMBL" id="JAD91913.1"/>
    </source>
</evidence>